<evidence type="ECO:0000313" key="1">
    <source>
        <dbReference type="EMBL" id="NMF57701.1"/>
    </source>
</evidence>
<dbReference type="RefSeq" id="WP_169362697.1">
    <property type="nucleotide sequence ID" value="NZ_JAAVJL010000001.1"/>
</dbReference>
<evidence type="ECO:0000313" key="2">
    <source>
        <dbReference type="EMBL" id="NMF58042.1"/>
    </source>
</evidence>
<dbReference type="EMBL" id="JAAVJL010000001">
    <property type="protein sequence ID" value="NMF58042.1"/>
    <property type="molecule type" value="Genomic_DNA"/>
</dbReference>
<gene>
    <name evidence="1" type="ORF">HC246_06645</name>
    <name evidence="2" type="ORF">HC246_08400</name>
</gene>
<proteinExistence type="predicted"/>
<accession>A0ABX1LPI1</accession>
<protein>
    <submittedName>
        <fullName evidence="2">Uncharacterized protein</fullName>
    </submittedName>
</protein>
<dbReference type="Proteomes" id="UP000738376">
    <property type="component" value="Unassembled WGS sequence"/>
</dbReference>
<name>A0ABX1LPI1_9CYAN</name>
<keyword evidence="3" id="KW-1185">Reference proteome</keyword>
<dbReference type="EMBL" id="JAAVJL010000001">
    <property type="protein sequence ID" value="NMF57701.1"/>
    <property type="molecule type" value="Genomic_DNA"/>
</dbReference>
<organism evidence="2 3">
    <name type="scientific">Pseudanabaena yagii GIHE-NHR1</name>
    <dbReference type="NCBI Taxonomy" id="2722753"/>
    <lineage>
        <taxon>Bacteria</taxon>
        <taxon>Bacillati</taxon>
        <taxon>Cyanobacteriota</taxon>
        <taxon>Cyanophyceae</taxon>
        <taxon>Pseudanabaenales</taxon>
        <taxon>Pseudanabaenaceae</taxon>
        <taxon>Pseudanabaena</taxon>
        <taxon>Pseudanabaena yagii</taxon>
    </lineage>
</organism>
<sequence>MTCQCGSQKQSGAVDFINPVDIGVLCALFGLEGNLCRLLDVVPAAIKKVASLNPDLQNADQVFGDILKKVAKKGFEIVIDEITGQIDVSQFCAKNPPPLPDDITYQDVFQFIAELVPILNYFFTANDILQGNSTKILDKIVGFWLYQKWYENCECSPCPPDTPPPPPSPPKLFDKCPAGYTRERAANDFGIIKKNYLGQVILYNNVFVFETEFVVTELNGTKFVTPPIAGYADGQGFWTNSPSVEIIKETDTTDSYNTVNGVRVQKGTLPSYFIPPCTPIPPPPPPPEFCSLFPDDPLCPHYGCTDPLATNYNPNANINDGSCIYPVYGCTNPNATNYNPDATVDDGSCSFDCQSIDVSVVEFTGCGSDRSSKSVQLFDSGGLVDVSVVEFGGCGSDRSFKSVQLYDCSPSTDFYGCTDPNALNYNPLATIDDGSCAYSFDCTTYQEQYTTWGTNDATYFKSVGWNLETALQDKLAELASSQDYLNHPECAGNFNQWYTDAFNTVVNAP</sequence>
<comment type="caution">
    <text evidence="2">The sequence shown here is derived from an EMBL/GenBank/DDBJ whole genome shotgun (WGS) entry which is preliminary data.</text>
</comment>
<reference evidence="2 3" key="1">
    <citation type="submission" date="2020-03" db="EMBL/GenBank/DDBJ databases">
        <title>Draft Genome Sequence of 2-Methylisoborneol Producing Pseudanabaena yagii Strain GIHE-NHR1 Isolated from North Han River in South Korea.</title>
        <authorList>
            <person name="Jeong J."/>
        </authorList>
    </citation>
    <scope>NUCLEOTIDE SEQUENCE [LARGE SCALE GENOMIC DNA]</scope>
    <source>
        <strain evidence="2 3">GIHE-NHR1</strain>
    </source>
</reference>
<evidence type="ECO:0000313" key="3">
    <source>
        <dbReference type="Proteomes" id="UP000738376"/>
    </source>
</evidence>